<evidence type="ECO:0000313" key="3">
    <source>
        <dbReference type="Proteomes" id="UP000195570"/>
    </source>
</evidence>
<keyword evidence="3" id="KW-1185">Reference proteome</keyword>
<comment type="caution">
    <text evidence="2">The sequence shown here is derived from an EMBL/GenBank/DDBJ whole genome shotgun (WGS) entry which is preliminary data.</text>
</comment>
<dbReference type="AlphaFoldDB" id="A0A1G4HYF3"/>
<protein>
    <submittedName>
        <fullName evidence="2">Uncharacterized protein</fullName>
    </submittedName>
</protein>
<evidence type="ECO:0000313" key="2">
    <source>
        <dbReference type="EMBL" id="SCU64324.1"/>
    </source>
</evidence>
<name>A0A1G4HYF3_TRYEQ</name>
<organism evidence="2 3">
    <name type="scientific">Trypanosoma equiperdum</name>
    <dbReference type="NCBI Taxonomy" id="5694"/>
    <lineage>
        <taxon>Eukaryota</taxon>
        <taxon>Discoba</taxon>
        <taxon>Euglenozoa</taxon>
        <taxon>Kinetoplastea</taxon>
        <taxon>Metakinetoplastina</taxon>
        <taxon>Trypanosomatida</taxon>
        <taxon>Trypanosomatidae</taxon>
        <taxon>Trypanosoma</taxon>
    </lineage>
</organism>
<evidence type="ECO:0000256" key="1">
    <source>
        <dbReference type="SAM" id="Phobius"/>
    </source>
</evidence>
<dbReference type="GeneID" id="92373996"/>
<proteinExistence type="predicted"/>
<dbReference type="EMBL" id="CZPT02000044">
    <property type="protein sequence ID" value="SCU64324.1"/>
    <property type="molecule type" value="Genomic_DNA"/>
</dbReference>
<accession>A0A1G4HYF3</accession>
<keyword evidence="1" id="KW-0812">Transmembrane</keyword>
<gene>
    <name evidence="2" type="ORF">TEOVI_000005600</name>
</gene>
<reference evidence="2" key="1">
    <citation type="submission" date="2016-09" db="EMBL/GenBank/DDBJ databases">
        <authorList>
            <person name="Hebert L."/>
            <person name="Moumen B."/>
        </authorList>
    </citation>
    <scope>NUCLEOTIDE SEQUENCE [LARGE SCALE GENOMIC DNA]</scope>
    <source>
        <strain evidence="2">OVI</strain>
    </source>
</reference>
<keyword evidence="1" id="KW-0472">Membrane</keyword>
<keyword evidence="1" id="KW-1133">Transmembrane helix</keyword>
<feature type="transmembrane region" description="Helical" evidence="1">
    <location>
        <begin position="6"/>
        <end position="23"/>
    </location>
</feature>
<dbReference type="VEuPathDB" id="TriTrypDB:TEOVI_000005600"/>
<sequence length="394" mass="44783">MLGAGTWFIGFGIPAVLAGGFVASRKRLAYQWREELMDPDGGAYPPLTDADMEFIRHVTPPEWPLPEGQLPTAKKVTGLFVSPDVLSGDEGGALLDEVKRWIALYGQKVDLRKVAFAESQAQSEGVDIGFYSDIAIISDHAEDIQLMKAPWETGDRIKHHKMPSSLRYMVNKMQRKFEGLGRLRHVYVEYSPSGRFYHEPKPTKAFDGHDYVVIPLRRDQNATVVTFAPLLRSRCSFVKEVLMRSWTSHDVDVIIPPGSALRVYGSARYEWGWGIRPGNVWFGNYRNSIRHIDAIRTPFYLHNILSSMACRILRPAPSVKESDAALVVLHFDGPRDFDKPRSLLLQPESLIFGRPPTVETYEKWVEEKPTTESVRNEGVFLFMVKNYVEMLRVT</sequence>
<dbReference type="RefSeq" id="XP_067076104.1">
    <property type="nucleotide sequence ID" value="XM_067220003.1"/>
</dbReference>
<dbReference type="Proteomes" id="UP000195570">
    <property type="component" value="Unassembled WGS sequence"/>
</dbReference>